<protein>
    <submittedName>
        <fullName evidence="1">Uncharacterized protein</fullName>
    </submittedName>
</protein>
<name>A0A3P7DMG8_SCHSO</name>
<gene>
    <name evidence="1" type="ORF">SSLN_LOCUS1739</name>
</gene>
<accession>A0A3P7DMG8</accession>
<keyword evidence="2" id="KW-1185">Reference proteome</keyword>
<proteinExistence type="predicted"/>
<sequence length="68" mass="7608">MAKEAYTTATVEALHRLRREFLHWYPVDLHVVNAPVAASLWYPVLTRGSSNLGSSQWPHPGRPSRPAG</sequence>
<dbReference type="EMBL" id="UYSU01006152">
    <property type="protein sequence ID" value="VDL88124.1"/>
    <property type="molecule type" value="Genomic_DNA"/>
</dbReference>
<dbReference type="AlphaFoldDB" id="A0A3P7DMG8"/>
<evidence type="ECO:0000313" key="1">
    <source>
        <dbReference type="EMBL" id="VDL88124.1"/>
    </source>
</evidence>
<dbReference type="Proteomes" id="UP000275846">
    <property type="component" value="Unassembled WGS sequence"/>
</dbReference>
<evidence type="ECO:0000313" key="2">
    <source>
        <dbReference type="Proteomes" id="UP000275846"/>
    </source>
</evidence>
<dbReference type="OrthoDB" id="10249672at2759"/>
<organism evidence="1 2">
    <name type="scientific">Schistocephalus solidus</name>
    <name type="common">Tapeworm</name>
    <dbReference type="NCBI Taxonomy" id="70667"/>
    <lineage>
        <taxon>Eukaryota</taxon>
        <taxon>Metazoa</taxon>
        <taxon>Spiralia</taxon>
        <taxon>Lophotrochozoa</taxon>
        <taxon>Platyhelminthes</taxon>
        <taxon>Cestoda</taxon>
        <taxon>Eucestoda</taxon>
        <taxon>Diphyllobothriidea</taxon>
        <taxon>Diphyllobothriidae</taxon>
        <taxon>Schistocephalus</taxon>
    </lineage>
</organism>
<reference evidence="1 2" key="1">
    <citation type="submission" date="2018-11" db="EMBL/GenBank/DDBJ databases">
        <authorList>
            <consortium name="Pathogen Informatics"/>
        </authorList>
    </citation>
    <scope>NUCLEOTIDE SEQUENCE [LARGE SCALE GENOMIC DNA]</scope>
    <source>
        <strain evidence="1 2">NST_G2</strain>
    </source>
</reference>